<dbReference type="PANTHER" id="PTHR11439:SF524">
    <property type="entry name" value="RNA-DIRECTED DNA POLYMERASE, PROTEIN KINASE RLK-PELLE-DLSV FAMILY"/>
    <property type="match status" value="1"/>
</dbReference>
<dbReference type="Proteomes" id="UP001151760">
    <property type="component" value="Unassembled WGS sequence"/>
</dbReference>
<proteinExistence type="predicted"/>
<dbReference type="CDD" id="cd09272">
    <property type="entry name" value="RNase_HI_RT_Ty1"/>
    <property type="match status" value="1"/>
</dbReference>
<comment type="caution">
    <text evidence="1">The sequence shown here is derived from an EMBL/GenBank/DDBJ whole genome shotgun (WGS) entry which is preliminary data.</text>
</comment>
<reference evidence="1" key="1">
    <citation type="journal article" date="2022" name="Int. J. Mol. Sci.">
        <title>Draft Genome of Tanacetum Coccineum: Genomic Comparison of Closely Related Tanacetum-Family Plants.</title>
        <authorList>
            <person name="Yamashiro T."/>
            <person name="Shiraishi A."/>
            <person name="Nakayama K."/>
            <person name="Satake H."/>
        </authorList>
    </citation>
    <scope>NUCLEOTIDE SEQUENCE</scope>
</reference>
<gene>
    <name evidence="1" type="ORF">Tco_0992285</name>
</gene>
<organism evidence="1 2">
    <name type="scientific">Tanacetum coccineum</name>
    <dbReference type="NCBI Taxonomy" id="301880"/>
    <lineage>
        <taxon>Eukaryota</taxon>
        <taxon>Viridiplantae</taxon>
        <taxon>Streptophyta</taxon>
        <taxon>Embryophyta</taxon>
        <taxon>Tracheophyta</taxon>
        <taxon>Spermatophyta</taxon>
        <taxon>Magnoliopsida</taxon>
        <taxon>eudicotyledons</taxon>
        <taxon>Gunneridae</taxon>
        <taxon>Pentapetalae</taxon>
        <taxon>asterids</taxon>
        <taxon>campanulids</taxon>
        <taxon>Asterales</taxon>
        <taxon>Asteraceae</taxon>
        <taxon>Asteroideae</taxon>
        <taxon>Anthemideae</taxon>
        <taxon>Anthemidinae</taxon>
        <taxon>Tanacetum</taxon>
    </lineage>
</organism>
<dbReference type="PANTHER" id="PTHR11439">
    <property type="entry name" value="GAG-POL-RELATED RETROTRANSPOSON"/>
    <property type="match status" value="1"/>
</dbReference>
<protein>
    <submittedName>
        <fullName evidence="1">Ribonuclease H-like domain-containing protein</fullName>
    </submittedName>
</protein>
<accession>A0ABQ5F1M8</accession>
<dbReference type="EMBL" id="BQNB010016912">
    <property type="protein sequence ID" value="GJT57231.1"/>
    <property type="molecule type" value="Genomic_DNA"/>
</dbReference>
<sequence length="249" mass="28751">MVLFNILLSPDISYAVKQVYLYMHDPREPHLVALKLILHYVRKNIDHCLQLHVSSTNLLIAYTDVDWAGCPEEYRGVANVVAEIAWVRNLLLDLHASLSTATLVYCDNVSVVYLSTNLVHILHVPSRFQYADIFTKGLPSALFLEFHSSLNIRRPPVSITGEMEDLNITIEEYIQLEAEKACRRDQEFNWETTTYGKVRYFEDINYFNDFENEFPAIVYKDALTSKPKVSSEPTVSARHVKKVDFDFEI</sequence>
<name>A0ABQ5F1M8_9ASTR</name>
<evidence type="ECO:0000313" key="1">
    <source>
        <dbReference type="EMBL" id="GJT57231.1"/>
    </source>
</evidence>
<reference evidence="1" key="2">
    <citation type="submission" date="2022-01" db="EMBL/GenBank/DDBJ databases">
        <authorList>
            <person name="Yamashiro T."/>
            <person name="Shiraishi A."/>
            <person name="Satake H."/>
            <person name="Nakayama K."/>
        </authorList>
    </citation>
    <scope>NUCLEOTIDE SEQUENCE</scope>
</reference>
<evidence type="ECO:0000313" key="2">
    <source>
        <dbReference type="Proteomes" id="UP001151760"/>
    </source>
</evidence>
<keyword evidence="2" id="KW-1185">Reference proteome</keyword>